<reference evidence="3" key="1">
    <citation type="journal article" date="2013" name="Nature">
        <title>Draft genome of the wheat A-genome progenitor Triticum urartu.</title>
        <authorList>
            <person name="Ling H.Q."/>
            <person name="Zhao S."/>
            <person name="Liu D."/>
            <person name="Wang J."/>
            <person name="Sun H."/>
            <person name="Zhang C."/>
            <person name="Fan H."/>
            <person name="Li D."/>
            <person name="Dong L."/>
            <person name="Tao Y."/>
            <person name="Gao C."/>
            <person name="Wu H."/>
            <person name="Li Y."/>
            <person name="Cui Y."/>
            <person name="Guo X."/>
            <person name="Zheng S."/>
            <person name="Wang B."/>
            <person name="Yu K."/>
            <person name="Liang Q."/>
            <person name="Yang W."/>
            <person name="Lou X."/>
            <person name="Chen J."/>
            <person name="Feng M."/>
            <person name="Jian J."/>
            <person name="Zhang X."/>
            <person name="Luo G."/>
            <person name="Jiang Y."/>
            <person name="Liu J."/>
            <person name="Wang Z."/>
            <person name="Sha Y."/>
            <person name="Zhang B."/>
            <person name="Wu H."/>
            <person name="Tang D."/>
            <person name="Shen Q."/>
            <person name="Xue P."/>
            <person name="Zou S."/>
            <person name="Wang X."/>
            <person name="Liu X."/>
            <person name="Wang F."/>
            <person name="Yang Y."/>
            <person name="An X."/>
            <person name="Dong Z."/>
            <person name="Zhang K."/>
            <person name="Zhang X."/>
            <person name="Luo M.C."/>
            <person name="Dvorak J."/>
            <person name="Tong Y."/>
            <person name="Wang J."/>
            <person name="Yang H."/>
            <person name="Li Z."/>
            <person name="Wang D."/>
            <person name="Zhang A."/>
            <person name="Wang J."/>
        </authorList>
    </citation>
    <scope>NUCLEOTIDE SEQUENCE</scope>
    <source>
        <strain evidence="3">cv. G1812</strain>
    </source>
</reference>
<evidence type="ECO:0000313" key="2">
    <source>
        <dbReference type="EnsemblPlants" id="TuG1812G0300000396.01.T01.cds372578"/>
    </source>
</evidence>
<proteinExistence type="predicted"/>
<dbReference type="Proteomes" id="UP000015106">
    <property type="component" value="Chromosome 3"/>
</dbReference>
<organism evidence="2 3">
    <name type="scientific">Triticum urartu</name>
    <name type="common">Red wild einkorn</name>
    <name type="synonym">Crithodium urartu</name>
    <dbReference type="NCBI Taxonomy" id="4572"/>
    <lineage>
        <taxon>Eukaryota</taxon>
        <taxon>Viridiplantae</taxon>
        <taxon>Streptophyta</taxon>
        <taxon>Embryophyta</taxon>
        <taxon>Tracheophyta</taxon>
        <taxon>Spermatophyta</taxon>
        <taxon>Magnoliopsida</taxon>
        <taxon>Liliopsida</taxon>
        <taxon>Poales</taxon>
        <taxon>Poaceae</taxon>
        <taxon>BOP clade</taxon>
        <taxon>Pooideae</taxon>
        <taxon>Triticodae</taxon>
        <taxon>Triticeae</taxon>
        <taxon>Triticinae</taxon>
        <taxon>Triticum</taxon>
    </lineage>
</organism>
<keyword evidence="1" id="KW-0732">Signal</keyword>
<evidence type="ECO:0000313" key="3">
    <source>
        <dbReference type="Proteomes" id="UP000015106"/>
    </source>
</evidence>
<dbReference type="AlphaFoldDB" id="A0A8R7PM64"/>
<sequence>MNELHACNMHAYLLVLLLVSSGVHGQVNEVFPDKLMKS</sequence>
<name>A0A8R7PM64_TRIUA</name>
<protein>
    <submittedName>
        <fullName evidence="2">Uncharacterized protein</fullName>
    </submittedName>
</protein>
<dbReference type="Gramene" id="TuG1812G0300000396.01.T01">
    <property type="protein sequence ID" value="TuG1812G0300000396.01.T01.cds372578"/>
    <property type="gene ID" value="TuG1812G0300000396.01"/>
</dbReference>
<dbReference type="EnsemblPlants" id="TuG1812G0300000396.01.T01">
    <property type="protein sequence ID" value="TuG1812G0300000396.01.T01.cds372578"/>
    <property type="gene ID" value="TuG1812G0300000396.01"/>
</dbReference>
<accession>A0A8R7PM64</accession>
<feature type="signal peptide" evidence="1">
    <location>
        <begin position="1"/>
        <end position="25"/>
    </location>
</feature>
<evidence type="ECO:0000256" key="1">
    <source>
        <dbReference type="SAM" id="SignalP"/>
    </source>
</evidence>
<reference evidence="2" key="2">
    <citation type="submission" date="2018-03" db="EMBL/GenBank/DDBJ databases">
        <title>The Triticum urartu genome reveals the dynamic nature of wheat genome evolution.</title>
        <authorList>
            <person name="Ling H."/>
            <person name="Ma B."/>
            <person name="Shi X."/>
            <person name="Liu H."/>
            <person name="Dong L."/>
            <person name="Sun H."/>
            <person name="Cao Y."/>
            <person name="Gao Q."/>
            <person name="Zheng S."/>
            <person name="Li Y."/>
            <person name="Yu Y."/>
            <person name="Du H."/>
            <person name="Qi M."/>
            <person name="Li Y."/>
            <person name="Yu H."/>
            <person name="Cui Y."/>
            <person name="Wang N."/>
            <person name="Chen C."/>
            <person name="Wu H."/>
            <person name="Zhao Y."/>
            <person name="Zhang J."/>
            <person name="Li Y."/>
            <person name="Zhou W."/>
            <person name="Zhang B."/>
            <person name="Hu W."/>
            <person name="Eijk M."/>
            <person name="Tang J."/>
            <person name="Witsenboer H."/>
            <person name="Zhao S."/>
            <person name="Li Z."/>
            <person name="Zhang A."/>
            <person name="Wang D."/>
            <person name="Liang C."/>
        </authorList>
    </citation>
    <scope>NUCLEOTIDE SEQUENCE [LARGE SCALE GENOMIC DNA]</scope>
    <source>
        <strain evidence="2">cv. G1812</strain>
    </source>
</reference>
<reference evidence="2" key="3">
    <citation type="submission" date="2022-06" db="UniProtKB">
        <authorList>
            <consortium name="EnsemblPlants"/>
        </authorList>
    </citation>
    <scope>IDENTIFICATION</scope>
</reference>
<feature type="chain" id="PRO_5035943169" evidence="1">
    <location>
        <begin position="26"/>
        <end position="38"/>
    </location>
</feature>
<keyword evidence="3" id="KW-1185">Reference proteome</keyword>